<proteinExistence type="predicted"/>
<name>A0A7S1FF65_NOCSC</name>
<gene>
    <name evidence="3" type="ORF">NSCI0253_LOCUS36593</name>
</gene>
<accession>A0A7S1FF65</accession>
<feature type="region of interest" description="Disordered" evidence="1">
    <location>
        <begin position="221"/>
        <end position="259"/>
    </location>
</feature>
<reference evidence="3" key="1">
    <citation type="submission" date="2021-01" db="EMBL/GenBank/DDBJ databases">
        <authorList>
            <person name="Corre E."/>
            <person name="Pelletier E."/>
            <person name="Niang G."/>
            <person name="Scheremetjew M."/>
            <person name="Finn R."/>
            <person name="Kale V."/>
            <person name="Holt S."/>
            <person name="Cochrane G."/>
            <person name="Meng A."/>
            <person name="Brown T."/>
            <person name="Cohen L."/>
        </authorList>
    </citation>
    <scope>NUCLEOTIDE SEQUENCE</scope>
</reference>
<dbReference type="EMBL" id="HBFQ01051305">
    <property type="protein sequence ID" value="CAD8862238.1"/>
    <property type="molecule type" value="Transcribed_RNA"/>
</dbReference>
<feature type="domain" description="Agenet" evidence="2">
    <location>
        <begin position="260"/>
        <end position="320"/>
    </location>
</feature>
<organism evidence="3">
    <name type="scientific">Noctiluca scintillans</name>
    <name type="common">Sea sparkle</name>
    <name type="synonym">Red tide dinoflagellate</name>
    <dbReference type="NCBI Taxonomy" id="2966"/>
    <lineage>
        <taxon>Eukaryota</taxon>
        <taxon>Sar</taxon>
        <taxon>Alveolata</taxon>
        <taxon>Dinophyceae</taxon>
        <taxon>Noctilucales</taxon>
        <taxon>Noctilucaceae</taxon>
        <taxon>Noctiluca</taxon>
    </lineage>
</organism>
<sequence>MVCGQCGCEAPMAYFAGQPVQIVSGTHGGWTSGKVANVGQDGAVLVQYQGNKNKVVPKSCQMSHLRPEQFGGPGHMGQGDPILGLTYTGVPMGQGRPDMHGMQGMPGMQGVPGMVPGVPPRTSPRGPPVPLPMGDALNGSRRFPGMGMGMCPGRPPMGGGHPCMAGPRSPGRHYMYEVGDEVMIFSDSNGGWTPGHVVHVEPNGAVMVKYENNQKMVPVQHQSTHLQPRSDGGQRGSAPRGPCAPGGGGRPPRASGPGAALYGIGDEVMIFSSSNQRWVQGRVTKIDNFGAVMVKYDREQKLVPVEYQETHLKPAQPMGPPGQGQGQGQGQSFVDPRAGHSWQDPHEPHMGVPPTDFGQMGVPPTDFGHMESPGGHANHAPTDFQHVDDYDQRGMPTDFNNNYGY</sequence>
<dbReference type="InterPro" id="IPR014002">
    <property type="entry name" value="Agenet_dom_plant"/>
</dbReference>
<evidence type="ECO:0000256" key="1">
    <source>
        <dbReference type="SAM" id="MobiDB-lite"/>
    </source>
</evidence>
<dbReference type="AlphaFoldDB" id="A0A7S1FF65"/>
<feature type="region of interest" description="Disordered" evidence="1">
    <location>
        <begin position="314"/>
        <end position="405"/>
    </location>
</feature>
<protein>
    <recommendedName>
        <fullName evidence="2">Agenet domain-containing protein</fullName>
    </recommendedName>
</protein>
<evidence type="ECO:0000313" key="3">
    <source>
        <dbReference type="EMBL" id="CAD8862238.1"/>
    </source>
</evidence>
<dbReference type="SMART" id="SM00743">
    <property type="entry name" value="Agenet"/>
    <property type="match status" value="2"/>
</dbReference>
<feature type="domain" description="Agenet" evidence="2">
    <location>
        <begin position="174"/>
        <end position="232"/>
    </location>
</feature>
<evidence type="ECO:0000259" key="2">
    <source>
        <dbReference type="SMART" id="SM00743"/>
    </source>
</evidence>